<evidence type="ECO:0008006" key="3">
    <source>
        <dbReference type="Google" id="ProtNLM"/>
    </source>
</evidence>
<dbReference type="AlphaFoldDB" id="A0A9X1LJT9"/>
<keyword evidence="2" id="KW-1185">Reference proteome</keyword>
<protein>
    <recommendedName>
        <fullName evidence="3">Lipoprotein</fullName>
    </recommendedName>
</protein>
<proteinExistence type="predicted"/>
<reference evidence="1" key="1">
    <citation type="submission" date="2021-10" db="EMBL/GenBank/DDBJ databases">
        <title>Gramella sp. ASW11-100T, isolated from marine sediment.</title>
        <authorList>
            <person name="Xia C."/>
        </authorList>
    </citation>
    <scope>NUCLEOTIDE SEQUENCE</scope>
    <source>
        <strain evidence="1">ASW11-100</strain>
    </source>
</reference>
<dbReference type="RefSeq" id="WP_229340808.1">
    <property type="nucleotide sequence ID" value="NZ_JAJBZG010000005.1"/>
</dbReference>
<organism evidence="1 2">
    <name type="scientific">Christiangramia sediminis</name>
    <dbReference type="NCBI Taxonomy" id="2881336"/>
    <lineage>
        <taxon>Bacteria</taxon>
        <taxon>Pseudomonadati</taxon>
        <taxon>Bacteroidota</taxon>
        <taxon>Flavobacteriia</taxon>
        <taxon>Flavobacteriales</taxon>
        <taxon>Flavobacteriaceae</taxon>
        <taxon>Christiangramia</taxon>
    </lineage>
</organism>
<evidence type="ECO:0000313" key="1">
    <source>
        <dbReference type="EMBL" id="MCB7481649.1"/>
    </source>
</evidence>
<gene>
    <name evidence="1" type="ORF">LGQ90_10295</name>
</gene>
<dbReference type="EMBL" id="JAJBZG010000005">
    <property type="protein sequence ID" value="MCB7481649.1"/>
    <property type="molecule type" value="Genomic_DNA"/>
</dbReference>
<name>A0A9X1LJT9_9FLAO</name>
<accession>A0A9X1LJT9</accession>
<dbReference type="Proteomes" id="UP001139414">
    <property type="component" value="Unassembled WGS sequence"/>
</dbReference>
<dbReference type="PROSITE" id="PS51257">
    <property type="entry name" value="PROKAR_LIPOPROTEIN"/>
    <property type="match status" value="1"/>
</dbReference>
<sequence length="126" mass="14268">MKKLFFLLLIGLVSCSPKIKSNFTNTQPKLSIDQEVALLDIDHHLPENILKIGNLKFQDSGFSTDCSFNSIMNQARKTARENGANIVKVVGKKKPDIWSSCYRLDIELYKFEGDVSSLPQYELTLD</sequence>
<comment type="caution">
    <text evidence="1">The sequence shown here is derived from an EMBL/GenBank/DDBJ whole genome shotgun (WGS) entry which is preliminary data.</text>
</comment>
<evidence type="ECO:0000313" key="2">
    <source>
        <dbReference type="Proteomes" id="UP001139414"/>
    </source>
</evidence>